<comment type="caution">
    <text evidence="1">The sequence shown here is derived from an EMBL/GenBank/DDBJ whole genome shotgun (WGS) entry which is preliminary data.</text>
</comment>
<gene>
    <name evidence="1" type="ORF">QWY15_09530</name>
</gene>
<proteinExistence type="predicted"/>
<evidence type="ECO:0000313" key="1">
    <source>
        <dbReference type="EMBL" id="MDN7227534.1"/>
    </source>
</evidence>
<protein>
    <submittedName>
        <fullName evidence="1">Uncharacterized protein</fullName>
    </submittedName>
</protein>
<keyword evidence="2" id="KW-1185">Reference proteome</keyword>
<organism evidence="1 2">
    <name type="scientific">Planococcus liqunii</name>
    <dbReference type="NCBI Taxonomy" id="3058394"/>
    <lineage>
        <taxon>Bacteria</taxon>
        <taxon>Bacillati</taxon>
        <taxon>Bacillota</taxon>
        <taxon>Bacilli</taxon>
        <taxon>Bacillales</taxon>
        <taxon>Caryophanaceae</taxon>
        <taxon>Planococcus</taxon>
    </lineage>
</organism>
<sequence length="196" mass="22825">MSDLYFKENYGRLYEEVEKGICENFSFQHSFGAVDHLFIKREIPFKISGKTYYDLVTPYGYGGPLISGCLEKNKQQLATDFKTAFQKYCEQNQIVSEFIRFHPIIDNAKDFAGCYDVVHLRNTVGTNLKDYDEPVQHEYSRSKRKSIRQALEAGVTFTVQNPPSDLEAFKKIYYRTMEANKAPQFFFLEMPILKNS</sequence>
<dbReference type="Gene3D" id="3.40.630.30">
    <property type="match status" value="1"/>
</dbReference>
<dbReference type="SUPFAM" id="SSF55729">
    <property type="entry name" value="Acyl-CoA N-acyltransferases (Nat)"/>
    <property type="match status" value="1"/>
</dbReference>
<evidence type="ECO:0000313" key="2">
    <source>
        <dbReference type="Proteomes" id="UP001172054"/>
    </source>
</evidence>
<reference evidence="1 2" key="1">
    <citation type="submission" date="2023-06" db="EMBL/GenBank/DDBJ databases">
        <title>Novel species in genus Planococcus.</title>
        <authorList>
            <person name="Ning S."/>
        </authorList>
    </citation>
    <scope>NUCLEOTIDE SEQUENCE [LARGE SCALE GENOMIC DNA]</scope>
    <source>
        <strain evidence="1 2">N064</strain>
    </source>
</reference>
<dbReference type="Proteomes" id="UP001172054">
    <property type="component" value="Unassembled WGS sequence"/>
</dbReference>
<dbReference type="InterPro" id="IPR016181">
    <property type="entry name" value="Acyl_CoA_acyltransferase"/>
</dbReference>
<dbReference type="RefSeq" id="WP_301726198.1">
    <property type="nucleotide sequence ID" value="NZ_JAUJWW010000003.1"/>
</dbReference>
<accession>A0ABT8MS35</accession>
<dbReference type="EMBL" id="JAUJWW010000003">
    <property type="protein sequence ID" value="MDN7227534.1"/>
    <property type="molecule type" value="Genomic_DNA"/>
</dbReference>
<name>A0ABT8MS35_9BACL</name>